<feature type="region of interest" description="Disordered" evidence="3">
    <location>
        <begin position="501"/>
        <end position="522"/>
    </location>
</feature>
<feature type="compositionally biased region" description="Low complexity" evidence="3">
    <location>
        <begin position="504"/>
        <end position="522"/>
    </location>
</feature>
<feature type="compositionally biased region" description="Low complexity" evidence="3">
    <location>
        <begin position="340"/>
        <end position="354"/>
    </location>
</feature>
<comment type="caution">
    <text evidence="5">The sequence shown here is derived from an EMBL/GenBank/DDBJ whole genome shotgun (WGS) entry which is preliminary data.</text>
</comment>
<evidence type="ECO:0000256" key="3">
    <source>
        <dbReference type="SAM" id="MobiDB-lite"/>
    </source>
</evidence>
<dbReference type="PANTHER" id="PTHR37543:SF1">
    <property type="entry name" value="CCCH ZINC FINGER DNA BINDING PROTEIN (AFU_ORTHOLOGUE AFUA_5G12760)"/>
    <property type="match status" value="1"/>
</dbReference>
<keyword evidence="6" id="KW-1185">Reference proteome</keyword>
<reference evidence="6" key="1">
    <citation type="submission" date="2019-06" db="EMBL/GenBank/DDBJ databases">
        <title>Draft genome sequence of the griseofulvin-producing fungus Xylaria cubensis strain G536.</title>
        <authorList>
            <person name="Mead M.E."/>
            <person name="Raja H.A."/>
            <person name="Steenwyk J.L."/>
            <person name="Knowles S.L."/>
            <person name="Oberlies N.H."/>
            <person name="Rokas A."/>
        </authorList>
    </citation>
    <scope>NUCLEOTIDE SEQUENCE [LARGE SCALE GENOMIC DNA]</scope>
    <source>
        <strain evidence="6">G536</strain>
    </source>
</reference>
<feature type="zinc finger region" description="C3H1-type" evidence="1">
    <location>
        <begin position="288"/>
        <end position="315"/>
    </location>
</feature>
<name>A0A553IB14_9PEZI</name>
<accession>A0A553IB14</accession>
<evidence type="ECO:0000313" key="6">
    <source>
        <dbReference type="Proteomes" id="UP000319160"/>
    </source>
</evidence>
<keyword evidence="1" id="KW-0479">Metal-binding</keyword>
<protein>
    <recommendedName>
        <fullName evidence="4">C3H1-type domain-containing protein</fullName>
    </recommendedName>
</protein>
<dbReference type="Proteomes" id="UP000319160">
    <property type="component" value="Unassembled WGS sequence"/>
</dbReference>
<dbReference type="PROSITE" id="PS50103">
    <property type="entry name" value="ZF_C3H1"/>
    <property type="match status" value="1"/>
</dbReference>
<keyword evidence="1" id="KW-0863">Zinc-finger</keyword>
<evidence type="ECO:0000313" key="5">
    <source>
        <dbReference type="EMBL" id="TRX97391.1"/>
    </source>
</evidence>
<feature type="region of interest" description="Disordered" evidence="3">
    <location>
        <begin position="262"/>
        <end position="288"/>
    </location>
</feature>
<dbReference type="Gene3D" id="4.10.1000.10">
    <property type="entry name" value="Zinc finger, CCCH-type"/>
    <property type="match status" value="1"/>
</dbReference>
<gene>
    <name evidence="5" type="ORF">FHL15_001669</name>
</gene>
<dbReference type="InterPro" id="IPR057654">
    <property type="entry name" value="Znf-CCCH_tandem"/>
</dbReference>
<evidence type="ECO:0000256" key="2">
    <source>
        <dbReference type="SAM" id="Coils"/>
    </source>
</evidence>
<organism evidence="5 6">
    <name type="scientific">Xylaria flabelliformis</name>
    <dbReference type="NCBI Taxonomy" id="2512241"/>
    <lineage>
        <taxon>Eukaryota</taxon>
        <taxon>Fungi</taxon>
        <taxon>Dikarya</taxon>
        <taxon>Ascomycota</taxon>
        <taxon>Pezizomycotina</taxon>
        <taxon>Sordariomycetes</taxon>
        <taxon>Xylariomycetidae</taxon>
        <taxon>Xylariales</taxon>
        <taxon>Xylariaceae</taxon>
        <taxon>Xylaria</taxon>
    </lineage>
</organism>
<dbReference type="GO" id="GO:0008270">
    <property type="term" value="F:zinc ion binding"/>
    <property type="evidence" value="ECO:0007669"/>
    <property type="project" value="UniProtKB-KW"/>
</dbReference>
<dbReference type="Pfam" id="PF25543">
    <property type="entry name" value="zf-CCCH_tandem"/>
    <property type="match status" value="1"/>
</dbReference>
<dbReference type="OrthoDB" id="2270193at2759"/>
<dbReference type="Pfam" id="PF25540">
    <property type="entry name" value="DUF7923"/>
    <property type="match status" value="1"/>
</dbReference>
<dbReference type="EMBL" id="VFLP01000006">
    <property type="protein sequence ID" value="TRX97391.1"/>
    <property type="molecule type" value="Genomic_DNA"/>
</dbReference>
<dbReference type="InterPro" id="IPR057683">
    <property type="entry name" value="DUF7923"/>
</dbReference>
<dbReference type="InterPro" id="IPR000571">
    <property type="entry name" value="Znf_CCCH"/>
</dbReference>
<feature type="region of interest" description="Disordered" evidence="3">
    <location>
        <begin position="340"/>
        <end position="372"/>
    </location>
</feature>
<dbReference type="AlphaFoldDB" id="A0A553IB14"/>
<feature type="coiled-coil region" evidence="2">
    <location>
        <begin position="30"/>
        <end position="60"/>
    </location>
</feature>
<evidence type="ECO:0000256" key="1">
    <source>
        <dbReference type="PROSITE-ProRule" id="PRU00723"/>
    </source>
</evidence>
<dbReference type="STRING" id="2512241.A0A553IB14"/>
<keyword evidence="1" id="KW-0862">Zinc</keyword>
<dbReference type="PANTHER" id="PTHR37543">
    <property type="entry name" value="CCCH ZINC FINGER DNA BINDING PROTEIN (AFU_ORTHOLOGUE AFUA_5G12760)"/>
    <property type="match status" value="1"/>
</dbReference>
<sequence length="537" mass="60156">MSGILTDKEIDDASKKLAAFRAASAEEDFLQRYADLLNSYKQLKSDFEEEKVNRERYKQLARTQERNPFVLVLIDGDGYIFGDEFLRMGADGGSRLAQHLNDVITQSVRKKGLDNCDIMVRIYANLANLSRILSKHSLATPDKRSLAPFVANFNRSYGLMDFVDAGELKENADFKIRALLNLYAENAQCKHIYAALCHDVGYLGEMTKFRGNRDRFTLIRSSGLLFHDQFLRLDLEIEELRGVFRTVPLEELVLLNTKSSSSTDLMKTTPSASPSVATDTAHRGTGPRESQKICQYYPVGKCRFGRECINAHIDVRIPANPTKTLYTSQASQYSILDSDVSSSSGRVKSPGTSSLFRFDNGADPANQLPKKSEIPDGHVAVNKNSHRLDPYIPSPSSAASSRLRELSSIRRFCNSKQLTNSCTDENCRYEHKPLPEELLPALEWLSRSLPCNSRGSCRDQNCVQGHMCQNMECHHRGGKIKCKLSVYAHGDLTVDHYVPANGDNTNNTTNSHTPLTTSPLSSHVNQVPNEENLWDFS</sequence>
<dbReference type="Pfam" id="PF25542">
    <property type="entry name" value="zf-CCCH_12"/>
    <property type="match status" value="1"/>
</dbReference>
<feature type="domain" description="C3H1-type" evidence="4">
    <location>
        <begin position="288"/>
        <end position="315"/>
    </location>
</feature>
<evidence type="ECO:0000259" key="4">
    <source>
        <dbReference type="PROSITE" id="PS50103"/>
    </source>
</evidence>
<proteinExistence type="predicted"/>
<keyword evidence="2" id="KW-0175">Coiled coil</keyword>
<feature type="compositionally biased region" description="Polar residues" evidence="3">
    <location>
        <begin position="262"/>
        <end position="278"/>
    </location>
</feature>